<comment type="caution">
    <text evidence="1">The sequence shown here is derived from an EMBL/GenBank/DDBJ whole genome shotgun (WGS) entry which is preliminary data.</text>
</comment>
<dbReference type="Proteomes" id="UP000176867">
    <property type="component" value="Unassembled WGS sequence"/>
</dbReference>
<organism evidence="1 2">
    <name type="scientific">Candidatus Kaiserbacteria bacterium RIFOXYD1_FULL_47_14</name>
    <dbReference type="NCBI Taxonomy" id="1798533"/>
    <lineage>
        <taxon>Bacteria</taxon>
        <taxon>Candidatus Kaiseribacteriota</taxon>
    </lineage>
</organism>
<evidence type="ECO:0000313" key="2">
    <source>
        <dbReference type="Proteomes" id="UP000176867"/>
    </source>
</evidence>
<dbReference type="InterPro" id="IPR036597">
    <property type="entry name" value="Fido-like_dom_sf"/>
</dbReference>
<gene>
    <name evidence="1" type="ORF">A2609_01570</name>
</gene>
<dbReference type="SUPFAM" id="SSF140931">
    <property type="entry name" value="Fic-like"/>
    <property type="match status" value="1"/>
</dbReference>
<evidence type="ECO:0008006" key="3">
    <source>
        <dbReference type="Google" id="ProtNLM"/>
    </source>
</evidence>
<proteinExistence type="predicted"/>
<sequence length="337" mass="38869">MKENAPTLQSIPEESEEQFRTRRAERVVKFLEKIGALEYAKNILSNETNGEAPTFEEFKEFLKRINGIARDIPIYERRFDGEKVYIDYPLGDEEMPRHEDKEDILAYAYEARTHIDPEDIKYMLPAVINAVHLFSDGNGRTSRIMHLLLKDGSSKEDIKLALGKYGRWNSFDINPGIISFEIERIVLGKHGWVFKDSKPNGRLGVIETGASHYEAGHLDQNHPSYKEAEKLFCLYGKDSQYVLTAIHMSLGDGSVRDISSNYSGINRVSPQKMLATLQPEQWQKIIDNFYQLKKEHVETLVDIFVEPDKFIYDEKSGETLKDMFEREILQAHEKSIS</sequence>
<dbReference type="EMBL" id="MFMU01000009">
    <property type="protein sequence ID" value="OGG93361.1"/>
    <property type="molecule type" value="Genomic_DNA"/>
</dbReference>
<accession>A0A1F6G5H9</accession>
<name>A0A1F6G5H9_9BACT</name>
<dbReference type="AlphaFoldDB" id="A0A1F6G5H9"/>
<dbReference type="STRING" id="1798533.A2609_01570"/>
<protein>
    <recommendedName>
        <fullName evidence="3">Fido domain-containing protein</fullName>
    </recommendedName>
</protein>
<evidence type="ECO:0000313" key="1">
    <source>
        <dbReference type="EMBL" id="OGG93361.1"/>
    </source>
</evidence>
<reference evidence="1 2" key="1">
    <citation type="journal article" date="2016" name="Nat. Commun.">
        <title>Thousands of microbial genomes shed light on interconnected biogeochemical processes in an aquifer system.</title>
        <authorList>
            <person name="Anantharaman K."/>
            <person name="Brown C.T."/>
            <person name="Hug L.A."/>
            <person name="Sharon I."/>
            <person name="Castelle C.J."/>
            <person name="Probst A.J."/>
            <person name="Thomas B.C."/>
            <person name="Singh A."/>
            <person name="Wilkins M.J."/>
            <person name="Karaoz U."/>
            <person name="Brodie E.L."/>
            <person name="Williams K.H."/>
            <person name="Hubbard S.S."/>
            <person name="Banfield J.F."/>
        </authorList>
    </citation>
    <scope>NUCLEOTIDE SEQUENCE [LARGE SCALE GENOMIC DNA]</scope>
</reference>